<dbReference type="Proteomes" id="UP001412067">
    <property type="component" value="Unassembled WGS sequence"/>
</dbReference>
<proteinExistence type="predicted"/>
<name>A0ABR2LEW6_9ASPA</name>
<dbReference type="EMBL" id="JBBWWR010000020">
    <property type="protein sequence ID" value="KAK8939521.1"/>
    <property type="molecule type" value="Genomic_DNA"/>
</dbReference>
<comment type="caution">
    <text evidence="1">The sequence shown here is derived from an EMBL/GenBank/DDBJ whole genome shotgun (WGS) entry which is preliminary data.</text>
</comment>
<evidence type="ECO:0000313" key="2">
    <source>
        <dbReference type="Proteomes" id="UP001412067"/>
    </source>
</evidence>
<sequence length="55" mass="6350">MKDISNYVNQLSELNISKESCKSISLKDPPHLRPKGLLNARLKDHWEKQNKCTLS</sequence>
<accession>A0ABR2LEW6</accession>
<organism evidence="1 2">
    <name type="scientific">Platanthera guangdongensis</name>
    <dbReference type="NCBI Taxonomy" id="2320717"/>
    <lineage>
        <taxon>Eukaryota</taxon>
        <taxon>Viridiplantae</taxon>
        <taxon>Streptophyta</taxon>
        <taxon>Embryophyta</taxon>
        <taxon>Tracheophyta</taxon>
        <taxon>Spermatophyta</taxon>
        <taxon>Magnoliopsida</taxon>
        <taxon>Liliopsida</taxon>
        <taxon>Asparagales</taxon>
        <taxon>Orchidaceae</taxon>
        <taxon>Orchidoideae</taxon>
        <taxon>Orchideae</taxon>
        <taxon>Orchidinae</taxon>
        <taxon>Platanthera</taxon>
    </lineage>
</organism>
<protein>
    <submittedName>
        <fullName evidence="1">Uncharacterized protein</fullName>
    </submittedName>
</protein>
<gene>
    <name evidence="1" type="ORF">KSP40_PGU015149</name>
</gene>
<evidence type="ECO:0000313" key="1">
    <source>
        <dbReference type="EMBL" id="KAK8939521.1"/>
    </source>
</evidence>
<keyword evidence="2" id="KW-1185">Reference proteome</keyword>
<reference evidence="1 2" key="1">
    <citation type="journal article" date="2022" name="Nat. Plants">
        <title>Genomes of leafy and leafless Platanthera orchids illuminate the evolution of mycoheterotrophy.</title>
        <authorList>
            <person name="Li M.H."/>
            <person name="Liu K.W."/>
            <person name="Li Z."/>
            <person name="Lu H.C."/>
            <person name="Ye Q.L."/>
            <person name="Zhang D."/>
            <person name="Wang J.Y."/>
            <person name="Li Y.F."/>
            <person name="Zhong Z.M."/>
            <person name="Liu X."/>
            <person name="Yu X."/>
            <person name="Liu D.K."/>
            <person name="Tu X.D."/>
            <person name="Liu B."/>
            <person name="Hao Y."/>
            <person name="Liao X.Y."/>
            <person name="Jiang Y.T."/>
            <person name="Sun W.H."/>
            <person name="Chen J."/>
            <person name="Chen Y.Q."/>
            <person name="Ai Y."/>
            <person name="Zhai J.W."/>
            <person name="Wu S.S."/>
            <person name="Zhou Z."/>
            <person name="Hsiao Y.Y."/>
            <person name="Wu W.L."/>
            <person name="Chen Y.Y."/>
            <person name="Lin Y.F."/>
            <person name="Hsu J.L."/>
            <person name="Li C.Y."/>
            <person name="Wang Z.W."/>
            <person name="Zhao X."/>
            <person name="Zhong W.Y."/>
            <person name="Ma X.K."/>
            <person name="Ma L."/>
            <person name="Huang J."/>
            <person name="Chen G.Z."/>
            <person name="Huang M.Z."/>
            <person name="Huang L."/>
            <person name="Peng D.H."/>
            <person name="Luo Y.B."/>
            <person name="Zou S.Q."/>
            <person name="Chen S.P."/>
            <person name="Lan S."/>
            <person name="Tsai W.C."/>
            <person name="Van de Peer Y."/>
            <person name="Liu Z.J."/>
        </authorList>
    </citation>
    <scope>NUCLEOTIDE SEQUENCE [LARGE SCALE GENOMIC DNA]</scope>
    <source>
        <strain evidence="1">Lor288</strain>
    </source>
</reference>